<dbReference type="Pfam" id="PF02897">
    <property type="entry name" value="Peptidase_S9_N"/>
    <property type="match status" value="1"/>
</dbReference>
<comment type="similarity">
    <text evidence="1">Belongs to the peptidase S9A family.</text>
</comment>
<dbReference type="Gene3D" id="2.130.10.120">
    <property type="entry name" value="Prolyl oligopeptidase, N-terminal domain"/>
    <property type="match status" value="1"/>
</dbReference>
<dbReference type="SUPFAM" id="SSF50993">
    <property type="entry name" value="Peptidase/esterase 'gauge' domain"/>
    <property type="match status" value="1"/>
</dbReference>
<accession>A0ABU9E242</accession>
<evidence type="ECO:0000313" key="7">
    <source>
        <dbReference type="EMBL" id="MEK8180004.1"/>
    </source>
</evidence>
<dbReference type="RefSeq" id="WP_187660475.1">
    <property type="nucleotide sequence ID" value="NZ_JACTAB010000004.1"/>
</dbReference>
<evidence type="ECO:0000256" key="3">
    <source>
        <dbReference type="ARBA" id="ARBA00022801"/>
    </source>
</evidence>
<evidence type="ECO:0000259" key="6">
    <source>
        <dbReference type="Pfam" id="PF02897"/>
    </source>
</evidence>
<dbReference type="InterPro" id="IPR023302">
    <property type="entry name" value="Pept_S9A_N"/>
</dbReference>
<keyword evidence="3" id="KW-0378">Hydrolase</keyword>
<keyword evidence="4" id="KW-0720">Serine protease</keyword>
<evidence type="ECO:0000256" key="1">
    <source>
        <dbReference type="ARBA" id="ARBA00005228"/>
    </source>
</evidence>
<proteinExistence type="inferred from homology"/>
<feature type="domain" description="Peptidase S9 prolyl oligopeptidase catalytic" evidence="5">
    <location>
        <begin position="470"/>
        <end position="681"/>
    </location>
</feature>
<dbReference type="Proteomes" id="UP001491349">
    <property type="component" value="Unassembled WGS sequence"/>
</dbReference>
<name>A0ABU9E242_9FLAO</name>
<dbReference type="InterPro" id="IPR029058">
    <property type="entry name" value="AB_hydrolase_fold"/>
</dbReference>
<dbReference type="PRINTS" id="PR00862">
    <property type="entry name" value="PROLIGOPTASE"/>
</dbReference>
<sequence>MPETILLPPKATIIPHPLEKHGHVRTDNYYWLNQREKSEVIDYLNQENEYYQQSTAHTKEFQKELFEEMKARIKEDDESVPYFYNGYYYITRFEKGKDYPIHSRKKGSLEAQEEILFDCNEMAKGFTYFNLAGLSISEDNVWASFGTDTVSRRQYTIQIKNLQTGEILPVKIENTTGGATWASDNKTLFYTRKDDQTLRSDKIYKHKIGTNSDKDKLVYFEKDETFDVSVYKSKSKKYIIINSNSTLTTEYRTVLSATPDAKFTIFQKRTRGLEYSMSHFGDHFYIVTNKDKATNFKLMKTPENATTKENWVDVIAHREDVLLEDIDIFKDYLVVAERANGLNQIRIMPWNGVGAYYLPFDSETYTAYTTTNLDFDTEILRYSFQSLAVPSSVFDFNMKTKTKTLLKEHEVLGGQFDKNNYTEERLWATAKDGTKVPISMVYRKGIKKDGNNPTLLYAYGSYGATMDCYFSSVRLTLLDRGFIFAIAHIRGGEDLGRQWYEDGKLLKKKNTFTDFIDCSQFLIDNKYTSPQHLYAEGGSAGGLLMGTIVNMAPSLYHGVIAQVPFVDVVTTMLDDTIPLTTGEYDEWGNPNVKKYYNYMLSYSPYDNVVAQDYPNMYVSTGLHDSQVQYWEPAKWVAKLRVLKTDNNQLYLDTNMEAGHGGASGRFEAIKEIAKEYSFLLDLEGIKR</sequence>
<evidence type="ECO:0000313" key="8">
    <source>
        <dbReference type="Proteomes" id="UP001491349"/>
    </source>
</evidence>
<evidence type="ECO:0000256" key="2">
    <source>
        <dbReference type="ARBA" id="ARBA00022670"/>
    </source>
</evidence>
<keyword evidence="2" id="KW-0645">Protease</keyword>
<dbReference type="EMBL" id="JBBPCB010000003">
    <property type="protein sequence ID" value="MEK8180004.1"/>
    <property type="molecule type" value="Genomic_DNA"/>
</dbReference>
<dbReference type="InterPro" id="IPR051543">
    <property type="entry name" value="Serine_Peptidase_S9A"/>
</dbReference>
<dbReference type="PANTHER" id="PTHR11757:SF19">
    <property type="entry name" value="PROLYL ENDOPEPTIDASE-LIKE"/>
    <property type="match status" value="1"/>
</dbReference>
<feature type="domain" description="Peptidase S9A N-terminal" evidence="6">
    <location>
        <begin position="19"/>
        <end position="408"/>
    </location>
</feature>
<dbReference type="Pfam" id="PF00326">
    <property type="entry name" value="Peptidase_S9"/>
    <property type="match status" value="1"/>
</dbReference>
<dbReference type="Gene3D" id="3.40.50.1820">
    <property type="entry name" value="alpha/beta hydrolase"/>
    <property type="match status" value="1"/>
</dbReference>
<comment type="caution">
    <text evidence="7">The sequence shown here is derived from an EMBL/GenBank/DDBJ whole genome shotgun (WGS) entry which is preliminary data.</text>
</comment>
<evidence type="ECO:0000259" key="5">
    <source>
        <dbReference type="Pfam" id="PF00326"/>
    </source>
</evidence>
<dbReference type="SUPFAM" id="SSF53474">
    <property type="entry name" value="alpha/beta-Hydrolases"/>
    <property type="match status" value="1"/>
</dbReference>
<organism evidence="7 8">
    <name type="scientific">Flavobacterium buctense</name>
    <dbReference type="NCBI Taxonomy" id="1648146"/>
    <lineage>
        <taxon>Bacteria</taxon>
        <taxon>Pseudomonadati</taxon>
        <taxon>Bacteroidota</taxon>
        <taxon>Flavobacteriia</taxon>
        <taxon>Flavobacteriales</taxon>
        <taxon>Flavobacteriaceae</taxon>
        <taxon>Flavobacterium</taxon>
    </lineage>
</organism>
<dbReference type="InterPro" id="IPR001375">
    <property type="entry name" value="Peptidase_S9_cat"/>
</dbReference>
<dbReference type="InterPro" id="IPR002470">
    <property type="entry name" value="Peptidase_S9A"/>
</dbReference>
<gene>
    <name evidence="7" type="ORF">WMW71_06585</name>
</gene>
<evidence type="ECO:0000256" key="4">
    <source>
        <dbReference type="ARBA" id="ARBA00022825"/>
    </source>
</evidence>
<dbReference type="PANTHER" id="PTHR11757">
    <property type="entry name" value="PROTEASE FAMILY S9A OLIGOPEPTIDASE"/>
    <property type="match status" value="1"/>
</dbReference>
<reference evidence="7 8" key="1">
    <citation type="submission" date="2024-04" db="EMBL/GenBank/DDBJ databases">
        <title>draft genome sequnece of Flavobacterium buctense JCM 30750.</title>
        <authorList>
            <person name="Kim D.-U."/>
        </authorList>
    </citation>
    <scope>NUCLEOTIDE SEQUENCE [LARGE SCALE GENOMIC DNA]</scope>
    <source>
        <strain evidence="7 8">JCM 30750</strain>
    </source>
</reference>
<keyword evidence="8" id="KW-1185">Reference proteome</keyword>
<protein>
    <submittedName>
        <fullName evidence="7">S9 family peptidase</fullName>
    </submittedName>
</protein>